<evidence type="ECO:0008006" key="3">
    <source>
        <dbReference type="Google" id="ProtNLM"/>
    </source>
</evidence>
<evidence type="ECO:0000313" key="1">
    <source>
        <dbReference type="EMBL" id="CAD6494040.1"/>
    </source>
</evidence>
<dbReference type="Proteomes" id="UP000634805">
    <property type="component" value="Unassembled WGS sequence"/>
</dbReference>
<protein>
    <recommendedName>
        <fullName evidence="3">Transposase</fullName>
    </recommendedName>
</protein>
<gene>
    <name evidence="1" type="ORF">EMLJLAPB_00693</name>
</gene>
<dbReference type="EMBL" id="CAJHIS010000017">
    <property type="protein sequence ID" value="CAD6494040.1"/>
    <property type="molecule type" value="Genomic_DNA"/>
</dbReference>
<accession>A0A811TDZ3</accession>
<name>A0A811TDZ3_9EURY</name>
<evidence type="ECO:0000313" key="2">
    <source>
        <dbReference type="Proteomes" id="UP000634805"/>
    </source>
</evidence>
<reference evidence="1" key="1">
    <citation type="submission" date="2020-10" db="EMBL/GenBank/DDBJ databases">
        <authorList>
            <person name="Hahn C.J."/>
            <person name="Laso-Perez R."/>
            <person name="Vulcano F."/>
            <person name="Vaziourakis K.-M."/>
            <person name="Stokke R."/>
            <person name="Steen I.H."/>
            <person name="Teske A."/>
            <person name="Boetius A."/>
            <person name="Liebeke M."/>
            <person name="Amann R."/>
            <person name="Knittel K."/>
        </authorList>
    </citation>
    <scope>NUCLEOTIDE SEQUENCE</scope>
    <source>
        <strain evidence="1">Gfbio:e3339647-f889-4370-9287-4fb5cb688e4c:AG392D22_GoMArc1</strain>
    </source>
</reference>
<organism evidence="1 2">
    <name type="scientific">Candidatus Argoarchaeum ethanivorans</name>
    <dbReference type="NCBI Taxonomy" id="2608793"/>
    <lineage>
        <taxon>Archaea</taxon>
        <taxon>Methanobacteriati</taxon>
        <taxon>Methanobacteriota</taxon>
        <taxon>Stenosarchaea group</taxon>
        <taxon>Methanomicrobia</taxon>
        <taxon>Methanosarcinales</taxon>
        <taxon>Methanosarcinales incertae sedis</taxon>
        <taxon>GOM Arc I cluster</taxon>
        <taxon>Candidatus Argoarchaeum</taxon>
    </lineage>
</organism>
<comment type="caution">
    <text evidence="1">The sequence shown here is derived from an EMBL/GenBank/DDBJ whole genome shotgun (WGS) entry which is preliminary data.</text>
</comment>
<dbReference type="AlphaFoldDB" id="A0A811TDZ3"/>
<sequence length="62" mass="7271">MNRRPKTCLTDEQKKIIQRAHVESFLGAKLLRHHISIKYGQNTPQNKIHKYLSELGLAKPKY</sequence>
<proteinExistence type="predicted"/>